<protein>
    <recommendedName>
        <fullName evidence="6">Ferredoxin--NADP reductase</fullName>
        <shortName evidence="6">FNR</shortName>
        <shortName evidence="6">Fd-NADP(+) reductase</shortName>
        <ecNumber evidence="6">1.18.1.2</ecNumber>
    </recommendedName>
</protein>
<dbReference type="AlphaFoldDB" id="I7KLC2"/>
<comment type="caution">
    <text evidence="6">Lacks conserved residue(s) required for the propagation of feature annotation.</text>
</comment>
<comment type="caution">
    <text evidence="8">The sequence shown here is derived from an EMBL/GenBank/DDBJ whole genome shotgun (WGS) entry which is preliminary data.</text>
</comment>
<feature type="binding site" evidence="6">
    <location>
        <position position="288"/>
    </location>
    <ligand>
        <name>FAD</name>
        <dbReference type="ChEBI" id="CHEBI:57692"/>
    </ligand>
</feature>
<keyword evidence="9" id="KW-1185">Reference proteome</keyword>
<name>I7KLC2_9LACO</name>
<dbReference type="EC" id="1.18.1.2" evidence="6"/>
<feature type="binding site" evidence="6">
    <location>
        <position position="47"/>
    </location>
    <ligand>
        <name>FAD</name>
        <dbReference type="ChEBI" id="CHEBI:57692"/>
    </ligand>
</feature>
<dbReference type="Proteomes" id="UP000009311">
    <property type="component" value="Unassembled WGS sequence"/>
</dbReference>
<keyword evidence="3 6" id="KW-0274">FAD</keyword>
<feature type="binding site" evidence="6">
    <location>
        <position position="60"/>
    </location>
    <ligand>
        <name>FAD</name>
        <dbReference type="ChEBI" id="CHEBI:57692"/>
    </ligand>
</feature>
<evidence type="ECO:0000256" key="2">
    <source>
        <dbReference type="ARBA" id="ARBA00022630"/>
    </source>
</evidence>
<dbReference type="OrthoDB" id="9806179at2"/>
<dbReference type="PRINTS" id="PR00368">
    <property type="entry name" value="FADPNR"/>
</dbReference>
<dbReference type="InterPro" id="IPR022890">
    <property type="entry name" value="Fd--NADP_Rdtase_type_2"/>
</dbReference>
<dbReference type="HAMAP" id="MF_01685">
    <property type="entry name" value="FENR2"/>
    <property type="match status" value="1"/>
</dbReference>
<keyword evidence="5 6" id="KW-0560">Oxidoreductase</keyword>
<gene>
    <name evidence="8" type="ORF">BN53_04145</name>
</gene>
<dbReference type="InterPro" id="IPR036188">
    <property type="entry name" value="FAD/NAD-bd_sf"/>
</dbReference>
<evidence type="ECO:0000259" key="7">
    <source>
        <dbReference type="Pfam" id="PF07992"/>
    </source>
</evidence>
<evidence type="ECO:0000256" key="3">
    <source>
        <dbReference type="ARBA" id="ARBA00022827"/>
    </source>
</evidence>
<feature type="domain" description="FAD/NAD(P)-binding" evidence="7">
    <location>
        <begin position="18"/>
        <end position="300"/>
    </location>
</feature>
<keyword evidence="4 6" id="KW-0521">NADP</keyword>
<evidence type="ECO:0000256" key="5">
    <source>
        <dbReference type="ARBA" id="ARBA00023002"/>
    </source>
</evidence>
<feature type="binding site" evidence="6">
    <location>
        <position position="127"/>
    </location>
    <ligand>
        <name>FAD</name>
        <dbReference type="ChEBI" id="CHEBI:57692"/>
    </ligand>
</feature>
<dbReference type="InterPro" id="IPR050097">
    <property type="entry name" value="Ferredoxin-NADP_redctase_2"/>
</dbReference>
<dbReference type="Gene3D" id="3.50.50.60">
    <property type="entry name" value="FAD/NAD(P)-binding domain"/>
    <property type="match status" value="2"/>
</dbReference>
<dbReference type="EMBL" id="CAKD01000020">
    <property type="protein sequence ID" value="CCI85279.1"/>
    <property type="molecule type" value="Genomic_DNA"/>
</dbReference>
<comment type="cofactor">
    <cofactor evidence="6">
        <name>FAD</name>
        <dbReference type="ChEBI" id="CHEBI:57692"/>
    </cofactor>
    <text evidence="6">Binds 1 FAD per subunit.</text>
</comment>
<comment type="similarity">
    <text evidence="6">Belongs to the ferredoxin--NADP reductase type 2 family.</text>
</comment>
<dbReference type="GO" id="GO:0050660">
    <property type="term" value="F:flavin adenine dinucleotide binding"/>
    <property type="evidence" value="ECO:0007669"/>
    <property type="project" value="UniProtKB-UniRule"/>
</dbReference>
<reference evidence="8 9" key="1">
    <citation type="submission" date="2012-06" db="EMBL/GenBank/DDBJ databases">
        <title>Draft Genome Sequence of Lactobacillus pasteurii CRBIP 24.76T.</title>
        <authorList>
            <person name="Cousin S."/>
            <person name="Bouchier C."/>
            <person name="Loux V."/>
            <person name="Ma L."/>
            <person name="Creno S."/>
            <person name="Bizet C."/>
            <person name="Clermont D."/>
        </authorList>
    </citation>
    <scope>NUCLEOTIDE SEQUENCE [LARGE SCALE GENOMIC DNA]</scope>
    <source>
        <strain evidence="9">CRBIP 24.76T</strain>
    </source>
</reference>
<evidence type="ECO:0000313" key="8">
    <source>
        <dbReference type="EMBL" id="CCI85279.1"/>
    </source>
</evidence>
<dbReference type="Pfam" id="PF07992">
    <property type="entry name" value="Pyr_redox_2"/>
    <property type="match status" value="1"/>
</dbReference>
<comment type="subunit">
    <text evidence="1 6">Homodimer.</text>
</comment>
<dbReference type="SUPFAM" id="SSF51905">
    <property type="entry name" value="FAD/NAD(P)-binding domain"/>
    <property type="match status" value="1"/>
</dbReference>
<feature type="binding site" evidence="6">
    <location>
        <position position="97"/>
    </location>
    <ligand>
        <name>FAD</name>
        <dbReference type="ChEBI" id="CHEBI:57692"/>
    </ligand>
</feature>
<comment type="catalytic activity">
    <reaction evidence="6">
        <text>2 reduced [2Fe-2S]-[ferredoxin] + NADP(+) + H(+) = 2 oxidized [2Fe-2S]-[ferredoxin] + NADPH</text>
        <dbReference type="Rhea" id="RHEA:20125"/>
        <dbReference type="Rhea" id="RHEA-COMP:10000"/>
        <dbReference type="Rhea" id="RHEA-COMP:10001"/>
        <dbReference type="ChEBI" id="CHEBI:15378"/>
        <dbReference type="ChEBI" id="CHEBI:33737"/>
        <dbReference type="ChEBI" id="CHEBI:33738"/>
        <dbReference type="ChEBI" id="CHEBI:57783"/>
        <dbReference type="ChEBI" id="CHEBI:58349"/>
        <dbReference type="EC" id="1.18.1.2"/>
    </reaction>
</comment>
<keyword evidence="2 6" id="KW-0285">Flavoprotein</keyword>
<feature type="binding site" evidence="6">
    <location>
        <position position="55"/>
    </location>
    <ligand>
        <name>FAD</name>
        <dbReference type="ChEBI" id="CHEBI:57692"/>
    </ligand>
</feature>
<feature type="binding site" evidence="6">
    <location>
        <position position="328"/>
    </location>
    <ligand>
        <name>FAD</name>
        <dbReference type="ChEBI" id="CHEBI:57692"/>
    </ligand>
</feature>
<dbReference type="InterPro" id="IPR023753">
    <property type="entry name" value="FAD/NAD-binding_dom"/>
</dbReference>
<evidence type="ECO:0000256" key="1">
    <source>
        <dbReference type="ARBA" id="ARBA00011738"/>
    </source>
</evidence>
<dbReference type="PATRIC" id="fig|1423790.3.peg.1301"/>
<dbReference type="GO" id="GO:0004324">
    <property type="term" value="F:ferredoxin-NADP+ reductase activity"/>
    <property type="evidence" value="ECO:0007669"/>
    <property type="project" value="UniProtKB-UniRule"/>
</dbReference>
<evidence type="ECO:0000313" key="9">
    <source>
        <dbReference type="Proteomes" id="UP000009311"/>
    </source>
</evidence>
<dbReference type="eggNOG" id="COG0492">
    <property type="taxonomic scope" value="Bacteria"/>
</dbReference>
<dbReference type="PANTHER" id="PTHR48105">
    <property type="entry name" value="THIOREDOXIN REDUCTASE 1-RELATED-RELATED"/>
    <property type="match status" value="1"/>
</dbReference>
<accession>I7KLC2</accession>
<evidence type="ECO:0000256" key="4">
    <source>
        <dbReference type="ARBA" id="ARBA00022857"/>
    </source>
</evidence>
<dbReference type="PRINTS" id="PR00469">
    <property type="entry name" value="PNDRDTASEII"/>
</dbReference>
<proteinExistence type="inferred from homology"/>
<dbReference type="STRING" id="1423790.BN53_04145"/>
<dbReference type="GO" id="GO:0050661">
    <property type="term" value="F:NADP binding"/>
    <property type="evidence" value="ECO:0007669"/>
    <property type="project" value="UniProtKB-UniRule"/>
</dbReference>
<organism evidence="8 9">
    <name type="scientific">Lactobacillus pasteurii DSM 23907 = CRBIP 24.76</name>
    <dbReference type="NCBI Taxonomy" id="1423790"/>
    <lineage>
        <taxon>Bacteria</taxon>
        <taxon>Bacillati</taxon>
        <taxon>Bacillota</taxon>
        <taxon>Bacilli</taxon>
        <taxon>Lactobacillales</taxon>
        <taxon>Lactobacillaceae</taxon>
        <taxon>Lactobacillus</taxon>
    </lineage>
</organism>
<sequence length="330" mass="36472">MLELFYKLLEEVFIIKKYDLAIIGAGPVGLYATNYSQLHGLKTVVFDSLSEIGGQPRMLYPFKTILDIPAIASISGEELISNLQLDASINLVLNHEVKSVEKTEAGFTIDDDYQVRSIIIATGNGAFNPRKFPVNLDKQAEKHVHYFVKDPTIFANQKVGVFGGGDSALDWALELAKTAKEVTLIHRRNEFRGLESNLAKLQQTDKVTVLTPFLPKEAALVDDQLEILLKEVGSQTEKRVKFDQIVVAYGFKANNRFVKKWGVELDGANIATQAEMKTNIDGIYAIGDVVSYPGRVPIIGVGFGEAQVAINSIMRNLFPEKSLTIHSTSL</sequence>
<evidence type="ECO:0000256" key="6">
    <source>
        <dbReference type="HAMAP-Rule" id="MF_01685"/>
    </source>
</evidence>